<dbReference type="OrthoDB" id="2626513at2"/>
<feature type="chain" id="PRO_5004100126" evidence="2">
    <location>
        <begin position="28"/>
        <end position="193"/>
    </location>
</feature>
<keyword evidence="1" id="KW-0472">Membrane</keyword>
<dbReference type="EMBL" id="BALG01000040">
    <property type="protein sequence ID" value="GAC41574.1"/>
    <property type="molecule type" value="Genomic_DNA"/>
</dbReference>
<sequence>MKKIYVKFLVFFIILLSVIGATATVLADSVSDLSIVVNSEKKQYNNHFNVDARIIFSRNELYNEKVYLSYHVYDKDNNPILWEGERFPIVMGEDGIGNSNFILDMGKHSETLNLDNAVIKFDLVDEKNAYWFSGNQEINFSSDGIIYKNNFLKRNVESFMSAIHNSPIIFGINMLMLISFIYVLYRIKKHNWL</sequence>
<evidence type="ECO:0000313" key="3">
    <source>
        <dbReference type="EMBL" id="GAC41574.1"/>
    </source>
</evidence>
<keyword evidence="2" id="KW-0732">Signal</keyword>
<feature type="signal peptide" evidence="2">
    <location>
        <begin position="1"/>
        <end position="27"/>
    </location>
</feature>
<evidence type="ECO:0000313" key="4">
    <source>
        <dbReference type="Proteomes" id="UP000029453"/>
    </source>
</evidence>
<dbReference type="RefSeq" id="WP_006284901.1">
    <property type="nucleotide sequence ID" value="NZ_BALG01000040.1"/>
</dbReference>
<organism evidence="3 4">
    <name type="scientific">Paenibacillus popilliae ATCC 14706</name>
    <dbReference type="NCBI Taxonomy" id="1212764"/>
    <lineage>
        <taxon>Bacteria</taxon>
        <taxon>Bacillati</taxon>
        <taxon>Bacillota</taxon>
        <taxon>Bacilli</taxon>
        <taxon>Bacillales</taxon>
        <taxon>Paenibacillaceae</taxon>
        <taxon>Paenibacillus</taxon>
    </lineage>
</organism>
<dbReference type="AlphaFoldDB" id="M9LZ81"/>
<proteinExistence type="predicted"/>
<evidence type="ECO:0000256" key="2">
    <source>
        <dbReference type="SAM" id="SignalP"/>
    </source>
</evidence>
<reference evidence="3 4" key="1">
    <citation type="submission" date="2012-10" db="EMBL/GenBank/DDBJ databases">
        <title>Draft Genome Sequence of Paenibacillus popilliae ATCC 14706T.</title>
        <authorList>
            <person name="Iiyama K."/>
            <person name="Mori K."/>
            <person name="Mon H."/>
            <person name="Chieda Y."/>
            <person name="Lee J.M."/>
            <person name="Kusakabe T."/>
            <person name="Tashiro K."/>
            <person name="Asano S."/>
            <person name="Yasunaga-Aoki C."/>
            <person name="Shimizu S."/>
        </authorList>
    </citation>
    <scope>NUCLEOTIDE SEQUENCE [LARGE SCALE GENOMIC DNA]</scope>
    <source>
        <strain evidence="3 4">ATCC 14706</strain>
    </source>
</reference>
<dbReference type="Proteomes" id="UP000029453">
    <property type="component" value="Unassembled WGS sequence"/>
</dbReference>
<protein>
    <submittedName>
        <fullName evidence="3">Predicted permease</fullName>
    </submittedName>
</protein>
<feature type="transmembrane region" description="Helical" evidence="1">
    <location>
        <begin position="168"/>
        <end position="185"/>
    </location>
</feature>
<comment type="caution">
    <text evidence="3">The sequence shown here is derived from an EMBL/GenBank/DDBJ whole genome shotgun (WGS) entry which is preliminary data.</text>
</comment>
<gene>
    <name evidence="3" type="ORF">PPOP_0925</name>
</gene>
<accession>M9LZ81</accession>
<evidence type="ECO:0000256" key="1">
    <source>
        <dbReference type="SAM" id="Phobius"/>
    </source>
</evidence>
<keyword evidence="4" id="KW-1185">Reference proteome</keyword>
<keyword evidence="1" id="KW-0812">Transmembrane</keyword>
<keyword evidence="1" id="KW-1133">Transmembrane helix</keyword>
<name>M9LZ81_PAEPP</name>